<evidence type="ECO:0000313" key="5">
    <source>
        <dbReference type="Proteomes" id="UP000198915"/>
    </source>
</evidence>
<keyword evidence="1" id="KW-0472">Membrane</keyword>
<dbReference type="RefSeq" id="WP_092273253.1">
    <property type="nucleotide sequence ID" value="NZ_FORT01000014.1"/>
</dbReference>
<dbReference type="InterPro" id="IPR029101">
    <property type="entry name" value="Sigma_reg_N"/>
</dbReference>
<keyword evidence="5" id="KW-1185">Reference proteome</keyword>
<dbReference type="Pfam" id="PF13791">
    <property type="entry name" value="Sigma_reg_C"/>
    <property type="match status" value="1"/>
</dbReference>
<evidence type="ECO:0000256" key="1">
    <source>
        <dbReference type="SAM" id="Phobius"/>
    </source>
</evidence>
<sequence>MTNKFDEDSRERMLLAYLRGELDEQDVRNLRNEVTDDEEYAERLEHLLLGVPDKGQETPAPFSLTEKQQRAILTRGKWKMRFTNSAFTFVIFFLIGALLLLVNGWVGMWVYKDQFKVTEDIINFTQPGVSTGSSGSQVGLLYGQIQMELREQVGAEQQNVGYVESTNFLWSVRAEPKWANGVRETKLFFRYPTDEAMTREETAYLRTPAWNTMKKLHEGTVSQLAISFDRPMTYVDYIKLISKHIPEYNVDTLWFAVDTGVEAKEREQDGNLLLSAGDVWGYAESRLDYGNAPIQVNGEGDRRAAAYLAEMKYLSEHGRLAREIGRGILSHSDPKVEERYAYLKEKGVRIYGAVVTGPTKELLKLEAEKAITAAFLGKVDWWNWERPAASGTQLNW</sequence>
<dbReference type="EMBL" id="FORT01000014">
    <property type="protein sequence ID" value="SFK49557.1"/>
    <property type="molecule type" value="Genomic_DNA"/>
</dbReference>
<dbReference type="InterPro" id="IPR025672">
    <property type="entry name" value="Sigma_reg_C_dom"/>
</dbReference>
<organism evidence="4 5">
    <name type="scientific">Brevibacillus centrosporus</name>
    <dbReference type="NCBI Taxonomy" id="54910"/>
    <lineage>
        <taxon>Bacteria</taxon>
        <taxon>Bacillati</taxon>
        <taxon>Bacillota</taxon>
        <taxon>Bacilli</taxon>
        <taxon>Bacillales</taxon>
        <taxon>Paenibacillaceae</taxon>
        <taxon>Brevibacillus</taxon>
    </lineage>
</organism>
<proteinExistence type="predicted"/>
<evidence type="ECO:0000259" key="3">
    <source>
        <dbReference type="Pfam" id="PF13800"/>
    </source>
</evidence>
<protein>
    <submittedName>
        <fullName evidence="4">Sigma factor regulator N-terminal</fullName>
    </submittedName>
</protein>
<name>A0A1I4A0B2_9BACL</name>
<dbReference type="Pfam" id="PF13800">
    <property type="entry name" value="Sigma_reg_N"/>
    <property type="match status" value="1"/>
</dbReference>
<keyword evidence="1" id="KW-1133">Transmembrane helix</keyword>
<feature type="domain" description="Sigma factor regulator N-terminal" evidence="3">
    <location>
        <begin position="71"/>
        <end position="158"/>
    </location>
</feature>
<evidence type="ECO:0000313" key="4">
    <source>
        <dbReference type="EMBL" id="SFK49557.1"/>
    </source>
</evidence>
<dbReference type="Proteomes" id="UP000198915">
    <property type="component" value="Unassembled WGS sequence"/>
</dbReference>
<evidence type="ECO:0000259" key="2">
    <source>
        <dbReference type="Pfam" id="PF13791"/>
    </source>
</evidence>
<reference evidence="5" key="1">
    <citation type="submission" date="2016-10" db="EMBL/GenBank/DDBJ databases">
        <authorList>
            <person name="Varghese N."/>
            <person name="Submissions S."/>
        </authorList>
    </citation>
    <scope>NUCLEOTIDE SEQUENCE [LARGE SCALE GENOMIC DNA]</scope>
    <source>
        <strain evidence="5">OK042</strain>
    </source>
</reference>
<dbReference type="AlphaFoldDB" id="A0A1I4A0B2"/>
<keyword evidence="1" id="KW-0812">Transmembrane</keyword>
<feature type="transmembrane region" description="Helical" evidence="1">
    <location>
        <begin position="86"/>
        <end position="111"/>
    </location>
</feature>
<dbReference type="STRING" id="1884381.SAMN05518846_11479"/>
<accession>A0A1I4A0B2</accession>
<gene>
    <name evidence="4" type="ORF">SAMN05518846_11479</name>
</gene>
<feature type="domain" description="Sigma factor regulator C-terminal" evidence="2">
    <location>
        <begin position="213"/>
        <end position="378"/>
    </location>
</feature>